<dbReference type="Pfam" id="PF00528">
    <property type="entry name" value="BPD_transp_1"/>
    <property type="match status" value="1"/>
</dbReference>
<comment type="subcellular location">
    <subcellularLocation>
        <location evidence="1 7">Cell membrane</location>
        <topology evidence="1 7">Multi-pass membrane protein</topology>
    </subcellularLocation>
</comment>
<keyword evidence="5 7" id="KW-1133">Transmembrane helix</keyword>
<dbReference type="RefSeq" id="WP_353475272.1">
    <property type="nucleotide sequence ID" value="NZ_CP123385.1"/>
</dbReference>
<evidence type="ECO:0000256" key="5">
    <source>
        <dbReference type="ARBA" id="ARBA00022989"/>
    </source>
</evidence>
<name>A0AAU8APU2_9RHOB</name>
<feature type="domain" description="ABC transmembrane type-1" evidence="8">
    <location>
        <begin position="97"/>
        <end position="302"/>
    </location>
</feature>
<evidence type="ECO:0000259" key="8">
    <source>
        <dbReference type="PROSITE" id="PS50928"/>
    </source>
</evidence>
<evidence type="ECO:0000256" key="3">
    <source>
        <dbReference type="ARBA" id="ARBA00022475"/>
    </source>
</evidence>
<dbReference type="Gene3D" id="1.10.3720.10">
    <property type="entry name" value="MetI-like"/>
    <property type="match status" value="1"/>
</dbReference>
<evidence type="ECO:0000256" key="6">
    <source>
        <dbReference type="ARBA" id="ARBA00023136"/>
    </source>
</evidence>
<keyword evidence="2 7" id="KW-0813">Transport</keyword>
<organism evidence="9">
    <name type="scientific">Alloyangia sp. H15</name>
    <dbReference type="NCBI Taxonomy" id="3029062"/>
    <lineage>
        <taxon>Bacteria</taxon>
        <taxon>Pseudomonadati</taxon>
        <taxon>Pseudomonadota</taxon>
        <taxon>Alphaproteobacteria</taxon>
        <taxon>Rhodobacterales</taxon>
        <taxon>Roseobacteraceae</taxon>
        <taxon>Alloyangia</taxon>
    </lineage>
</organism>
<dbReference type="PANTHER" id="PTHR43163:SF6">
    <property type="entry name" value="DIPEPTIDE TRANSPORT SYSTEM PERMEASE PROTEIN DPPB-RELATED"/>
    <property type="match status" value="1"/>
</dbReference>
<feature type="transmembrane region" description="Helical" evidence="7">
    <location>
        <begin position="237"/>
        <end position="263"/>
    </location>
</feature>
<feature type="transmembrane region" description="Helical" evidence="7">
    <location>
        <begin position="136"/>
        <end position="156"/>
    </location>
</feature>
<dbReference type="SUPFAM" id="SSF161098">
    <property type="entry name" value="MetI-like"/>
    <property type="match status" value="1"/>
</dbReference>
<dbReference type="GO" id="GO:0071916">
    <property type="term" value="F:dipeptide transmembrane transporter activity"/>
    <property type="evidence" value="ECO:0007669"/>
    <property type="project" value="TreeGrafter"/>
</dbReference>
<dbReference type="PANTHER" id="PTHR43163">
    <property type="entry name" value="DIPEPTIDE TRANSPORT SYSTEM PERMEASE PROTEIN DPPB-RELATED"/>
    <property type="match status" value="1"/>
</dbReference>
<dbReference type="EMBL" id="CP123385">
    <property type="protein sequence ID" value="XCC96402.1"/>
    <property type="molecule type" value="Genomic_DNA"/>
</dbReference>
<sequence>MLLVQTLGKIGQTLVVLFIVSVATFGLLKLAPGDPVQIMLGSEYSQESYDSLTAEMGLDRPFLAQYADWALNFVSGDWGTSFVARTDIFTYAFKEALPVTLTLASFSLVFAVLIGVPLGVLSAVKKDTAFDAGSAVFALTGTAFPSFLLGILLIWFFGVRLGWFPVMGYVSPWEDFWTGVYHMILPGLTLSTYFIAMITRLTRATLIEVLDQPYIAAARARGEPGWRVIWVHGVRNIAMPLVTILGLQLGTLLQGTVLTETVFNLPGIGQMLTSAVLGREYMVVQAGVMMTAFLFIGVNLLVDLSYPILDPRLRDRK</sequence>
<keyword evidence="3" id="KW-1003">Cell membrane</keyword>
<evidence type="ECO:0000256" key="4">
    <source>
        <dbReference type="ARBA" id="ARBA00022692"/>
    </source>
</evidence>
<accession>A0AAU8APU2</accession>
<dbReference type="InterPro" id="IPR000515">
    <property type="entry name" value="MetI-like"/>
</dbReference>
<evidence type="ECO:0000256" key="2">
    <source>
        <dbReference type="ARBA" id="ARBA00022448"/>
    </source>
</evidence>
<proteinExistence type="inferred from homology"/>
<comment type="similarity">
    <text evidence="7">Belongs to the binding-protein-dependent transport system permease family.</text>
</comment>
<feature type="transmembrane region" description="Helical" evidence="7">
    <location>
        <begin position="176"/>
        <end position="196"/>
    </location>
</feature>
<keyword evidence="4 7" id="KW-0812">Transmembrane</keyword>
<feature type="transmembrane region" description="Helical" evidence="7">
    <location>
        <begin position="283"/>
        <end position="309"/>
    </location>
</feature>
<dbReference type="AlphaFoldDB" id="A0AAU8APU2"/>
<evidence type="ECO:0000256" key="1">
    <source>
        <dbReference type="ARBA" id="ARBA00004651"/>
    </source>
</evidence>
<gene>
    <name evidence="9" type="ORF">PVT71_17130</name>
</gene>
<feature type="transmembrane region" description="Helical" evidence="7">
    <location>
        <begin position="103"/>
        <end position="124"/>
    </location>
</feature>
<dbReference type="InterPro" id="IPR045621">
    <property type="entry name" value="BPD_transp_1_N"/>
</dbReference>
<dbReference type="PROSITE" id="PS50928">
    <property type="entry name" value="ABC_TM1"/>
    <property type="match status" value="1"/>
</dbReference>
<evidence type="ECO:0000256" key="7">
    <source>
        <dbReference type="RuleBase" id="RU363032"/>
    </source>
</evidence>
<dbReference type="InterPro" id="IPR035906">
    <property type="entry name" value="MetI-like_sf"/>
</dbReference>
<keyword evidence="6 7" id="KW-0472">Membrane</keyword>
<evidence type="ECO:0000313" key="9">
    <source>
        <dbReference type="EMBL" id="XCC96402.1"/>
    </source>
</evidence>
<protein>
    <submittedName>
        <fullName evidence="9">ABC transporter permease</fullName>
    </submittedName>
</protein>
<feature type="transmembrane region" description="Helical" evidence="7">
    <location>
        <begin position="12"/>
        <end position="31"/>
    </location>
</feature>
<dbReference type="GO" id="GO:0005886">
    <property type="term" value="C:plasma membrane"/>
    <property type="evidence" value="ECO:0007669"/>
    <property type="project" value="UniProtKB-SubCell"/>
</dbReference>
<dbReference type="Pfam" id="PF19300">
    <property type="entry name" value="BPD_transp_1_N"/>
    <property type="match status" value="1"/>
</dbReference>
<dbReference type="CDD" id="cd06261">
    <property type="entry name" value="TM_PBP2"/>
    <property type="match status" value="1"/>
</dbReference>
<reference evidence="9" key="1">
    <citation type="submission" date="2023-02" db="EMBL/GenBank/DDBJ databases">
        <title>Description and genomic characterization of Salipiger bruguierae sp. nov., isolated from the sediment of mangrove plant Bruguiera sexangula.</title>
        <authorList>
            <person name="Long M."/>
        </authorList>
    </citation>
    <scope>NUCLEOTIDE SEQUENCE</scope>
    <source>
        <strain evidence="9">H15</strain>
    </source>
</reference>